<proteinExistence type="inferred from homology"/>
<accession>A0A1E1WEH8</accession>
<evidence type="ECO:0000256" key="11">
    <source>
        <dbReference type="SAM" id="MobiDB-lite"/>
    </source>
</evidence>
<feature type="compositionally biased region" description="Basic and acidic residues" evidence="11">
    <location>
        <begin position="184"/>
        <end position="197"/>
    </location>
</feature>
<comment type="function">
    <text evidence="10">Protein associated with the U5 snRNP, during its maturation and its post-splicing recycling and which is required for spliceosomal tri-snRNP complex assembly in the nucleus. Has a molecular sequestering activity and transiently hinders SNRNP200 binding sites for constitutive splicing factors that intervene later during the assembly of the spliceosome and splicing. Together with its molecular sequestering activity, may also function as a molecular adapter and placeholder, coordinating the assembly of the U5 snRNP and its association with the U4/U6 di-snRNP.</text>
</comment>
<feature type="region of interest" description="Disordered" evidence="11">
    <location>
        <begin position="1"/>
        <end position="41"/>
    </location>
</feature>
<dbReference type="PANTHER" id="PTHR13445:SF3">
    <property type="entry name" value="U5 SMALL NUCLEAR RIBONUCLEOPROTEIN TSSC4"/>
    <property type="match status" value="1"/>
</dbReference>
<comment type="subcellular location">
    <subcellularLocation>
        <location evidence="2">Cytoplasm</location>
    </subcellularLocation>
    <subcellularLocation>
        <location evidence="1">Nucleus</location>
    </subcellularLocation>
</comment>
<sequence length="212" mass="24880">MASYHERQKNLFNHLKDAEDQHSFSKTNKASPEQDYGTIDRHTYKKLKREMRQFRGRESIYKRQEANIKECVRAKTIPDFIKNPKKWVYYSLSDVTPDQMSDATNTATALAFIKEMENRESSMEMETEFDDTGVFKKPTFQASKTIKKIEPKPDEKAVFKGNKIIMPEYVVGMTKKKERKTRTTKKETEGSSDETKKVSLKLNHLFDEDEEE</sequence>
<evidence type="ECO:0000256" key="2">
    <source>
        <dbReference type="ARBA" id="ARBA00004496"/>
    </source>
</evidence>
<organism evidence="12">
    <name type="scientific">Pectinophora gossypiella</name>
    <name type="common">Cotton pink bollworm</name>
    <name type="synonym">Depressaria gossypiella</name>
    <dbReference type="NCBI Taxonomy" id="13191"/>
    <lineage>
        <taxon>Eukaryota</taxon>
        <taxon>Metazoa</taxon>
        <taxon>Ecdysozoa</taxon>
        <taxon>Arthropoda</taxon>
        <taxon>Hexapoda</taxon>
        <taxon>Insecta</taxon>
        <taxon>Pterygota</taxon>
        <taxon>Neoptera</taxon>
        <taxon>Endopterygota</taxon>
        <taxon>Lepidoptera</taxon>
        <taxon>Glossata</taxon>
        <taxon>Ditrysia</taxon>
        <taxon>Gelechioidea</taxon>
        <taxon>Gelechiidae</taxon>
        <taxon>Apatetrinae</taxon>
        <taxon>Pectinophora</taxon>
    </lineage>
</organism>
<protein>
    <recommendedName>
        <fullName evidence="9">U5 small nuclear ribonucleoprotein TSSC4</fullName>
    </recommendedName>
</protein>
<dbReference type="OrthoDB" id="1906282at2759"/>
<keyword evidence="5" id="KW-0507">mRNA processing</keyword>
<dbReference type="PANTHER" id="PTHR13445">
    <property type="entry name" value="TUMOR SUPPRESSING SUBTRANSFERABLE CANDIDATE 4 TSSC4"/>
    <property type="match status" value="1"/>
</dbReference>
<dbReference type="EMBL" id="GDQN01005783">
    <property type="protein sequence ID" value="JAT85271.1"/>
    <property type="molecule type" value="Transcribed_RNA"/>
</dbReference>
<dbReference type="Pfam" id="PF15264">
    <property type="entry name" value="TSSC4"/>
    <property type="match status" value="1"/>
</dbReference>
<dbReference type="GO" id="GO:0006397">
    <property type="term" value="P:mRNA processing"/>
    <property type="evidence" value="ECO:0007669"/>
    <property type="project" value="UniProtKB-KW"/>
</dbReference>
<dbReference type="InterPro" id="IPR029338">
    <property type="entry name" value="TSSC4"/>
</dbReference>
<gene>
    <name evidence="12" type="ORF">g.1754</name>
</gene>
<keyword evidence="4" id="KW-0963">Cytoplasm</keyword>
<evidence type="ECO:0000256" key="7">
    <source>
        <dbReference type="ARBA" id="ARBA00023187"/>
    </source>
</evidence>
<evidence type="ECO:0000256" key="6">
    <source>
        <dbReference type="ARBA" id="ARBA00022728"/>
    </source>
</evidence>
<comment type="similarity">
    <text evidence="3">Belongs to the TSSC4 family.</text>
</comment>
<keyword evidence="6" id="KW-0747">Spliceosome</keyword>
<evidence type="ECO:0000313" key="12">
    <source>
        <dbReference type="EMBL" id="JAT85271.1"/>
    </source>
</evidence>
<dbReference type="GO" id="GO:0005737">
    <property type="term" value="C:cytoplasm"/>
    <property type="evidence" value="ECO:0007669"/>
    <property type="project" value="UniProtKB-SubCell"/>
</dbReference>
<feature type="compositionally biased region" description="Basic and acidic residues" evidence="11">
    <location>
        <begin position="1"/>
        <end position="23"/>
    </location>
</feature>
<evidence type="ECO:0000256" key="5">
    <source>
        <dbReference type="ARBA" id="ARBA00022664"/>
    </source>
</evidence>
<evidence type="ECO:0000256" key="1">
    <source>
        <dbReference type="ARBA" id="ARBA00004123"/>
    </source>
</evidence>
<evidence type="ECO:0000256" key="4">
    <source>
        <dbReference type="ARBA" id="ARBA00022490"/>
    </source>
</evidence>
<evidence type="ECO:0000256" key="9">
    <source>
        <dbReference type="ARBA" id="ARBA00035304"/>
    </source>
</evidence>
<keyword evidence="8" id="KW-0539">Nucleus</keyword>
<feature type="region of interest" description="Disordered" evidence="11">
    <location>
        <begin position="175"/>
        <end position="212"/>
    </location>
</feature>
<evidence type="ECO:0000256" key="3">
    <source>
        <dbReference type="ARBA" id="ARBA00010362"/>
    </source>
</evidence>
<reference evidence="12" key="1">
    <citation type="submission" date="2015-09" db="EMBL/GenBank/DDBJ databases">
        <title>De novo assembly of Pectinophora gossypiella (Pink Bollworm) gut transcriptome.</title>
        <authorList>
            <person name="Tassone E.E."/>
        </authorList>
    </citation>
    <scope>NUCLEOTIDE SEQUENCE</scope>
</reference>
<dbReference type="GO" id="GO:0008380">
    <property type="term" value="P:RNA splicing"/>
    <property type="evidence" value="ECO:0007669"/>
    <property type="project" value="UniProtKB-KW"/>
</dbReference>
<dbReference type="AlphaFoldDB" id="A0A1E1WEH8"/>
<dbReference type="GO" id="GO:0005681">
    <property type="term" value="C:spliceosomal complex"/>
    <property type="evidence" value="ECO:0007669"/>
    <property type="project" value="UniProtKB-KW"/>
</dbReference>
<evidence type="ECO:0000256" key="10">
    <source>
        <dbReference type="ARBA" id="ARBA00045970"/>
    </source>
</evidence>
<name>A0A1E1WEH8_PECGO</name>
<evidence type="ECO:0000256" key="8">
    <source>
        <dbReference type="ARBA" id="ARBA00023242"/>
    </source>
</evidence>
<keyword evidence="7" id="KW-0508">mRNA splicing</keyword>